<organism evidence="1 2">
    <name type="scientific">Puccinia sorghi</name>
    <dbReference type="NCBI Taxonomy" id="27349"/>
    <lineage>
        <taxon>Eukaryota</taxon>
        <taxon>Fungi</taxon>
        <taxon>Dikarya</taxon>
        <taxon>Basidiomycota</taxon>
        <taxon>Pucciniomycotina</taxon>
        <taxon>Pucciniomycetes</taxon>
        <taxon>Pucciniales</taxon>
        <taxon>Pucciniaceae</taxon>
        <taxon>Puccinia</taxon>
    </lineage>
</organism>
<comment type="caution">
    <text evidence="1">The sequence shown here is derived from an EMBL/GenBank/DDBJ whole genome shotgun (WGS) entry which is preliminary data.</text>
</comment>
<dbReference type="AlphaFoldDB" id="A0A0L6UT00"/>
<evidence type="ECO:0000313" key="2">
    <source>
        <dbReference type="Proteomes" id="UP000037035"/>
    </source>
</evidence>
<dbReference type="EMBL" id="LAVV01009218">
    <property type="protein sequence ID" value="KNZ50985.1"/>
    <property type="molecule type" value="Genomic_DNA"/>
</dbReference>
<protein>
    <submittedName>
        <fullName evidence="1">Uncharacterized protein</fullName>
    </submittedName>
</protein>
<dbReference type="Proteomes" id="UP000037035">
    <property type="component" value="Unassembled WGS sequence"/>
</dbReference>
<gene>
    <name evidence="1" type="ORF">VP01_4144g2</name>
</gene>
<reference evidence="1 2" key="1">
    <citation type="submission" date="2015-08" db="EMBL/GenBank/DDBJ databases">
        <title>Next Generation Sequencing and Analysis of the Genome of Puccinia sorghi L Schw, the Causal Agent of Maize Common Rust.</title>
        <authorList>
            <person name="Rochi L."/>
            <person name="Burguener G."/>
            <person name="Darino M."/>
            <person name="Turjanski A."/>
            <person name="Kreff E."/>
            <person name="Dieguez M.J."/>
            <person name="Sacco F."/>
        </authorList>
    </citation>
    <scope>NUCLEOTIDE SEQUENCE [LARGE SCALE GENOMIC DNA]</scope>
    <source>
        <strain evidence="1 2">RO10H11247</strain>
    </source>
</reference>
<evidence type="ECO:0000313" key="1">
    <source>
        <dbReference type="EMBL" id="KNZ50985.1"/>
    </source>
</evidence>
<proteinExistence type="predicted"/>
<dbReference type="OrthoDB" id="2504565at2759"/>
<sequence length="127" mass="14299">MSKTIEADPMDKLNSFLYKTAIKSIPLLTQENYSMWCSGVINLLDLLKIKDVVLTAERQLTSSEELILQTVLAAEIDATVHSNVINHTNKEDAYEDSDVDGFITRTQATIEKMHEVGINIDKDVVMR</sequence>
<name>A0A0L6UT00_9BASI</name>
<keyword evidence="2" id="KW-1185">Reference proteome</keyword>
<dbReference type="VEuPathDB" id="FungiDB:VP01_4144g2"/>
<accession>A0A0L6UT00</accession>